<keyword evidence="7" id="KW-0378">Hydrolase</keyword>
<dbReference type="GO" id="GO:0003677">
    <property type="term" value="F:DNA binding"/>
    <property type="evidence" value="ECO:0007669"/>
    <property type="project" value="InterPro"/>
</dbReference>
<dbReference type="PANTHER" id="PTHR42855">
    <property type="entry name" value="ABC TRANSPORTER ATP-BINDING SUBUNIT"/>
    <property type="match status" value="1"/>
</dbReference>
<evidence type="ECO:0000256" key="2">
    <source>
        <dbReference type="ARBA" id="ARBA00022490"/>
    </source>
</evidence>
<protein>
    <submittedName>
        <fullName evidence="14">ATP-binding cassette, subfamily F, uup</fullName>
    </submittedName>
</protein>
<dbReference type="InterPro" id="IPR051309">
    <property type="entry name" value="ABCF_ATPase"/>
</dbReference>
<dbReference type="InterPro" id="IPR003439">
    <property type="entry name" value="ABC_transporter-like_ATP-bd"/>
</dbReference>
<feature type="domain" description="ABC transporter" evidence="13">
    <location>
        <begin position="319"/>
        <end position="537"/>
    </location>
</feature>
<dbReference type="PROSITE" id="PS00211">
    <property type="entry name" value="ABC_TRANSPORTER_1"/>
    <property type="match status" value="1"/>
</dbReference>
<keyword evidence="10" id="KW-0694">RNA-binding</keyword>
<dbReference type="Pfam" id="PF00005">
    <property type="entry name" value="ABC_tran"/>
    <property type="match status" value="2"/>
</dbReference>
<evidence type="ECO:0000256" key="10">
    <source>
        <dbReference type="ARBA" id="ARBA00022884"/>
    </source>
</evidence>
<feature type="domain" description="ABC transporter" evidence="13">
    <location>
        <begin position="4"/>
        <end position="255"/>
    </location>
</feature>
<evidence type="ECO:0000256" key="6">
    <source>
        <dbReference type="ARBA" id="ARBA00022741"/>
    </source>
</evidence>
<comment type="similarity">
    <text evidence="1">Belongs to the ABC transporter superfamily. ABCF family. Translational throttle EttA subfamily.</text>
</comment>
<dbReference type="GO" id="GO:0005524">
    <property type="term" value="F:ATP binding"/>
    <property type="evidence" value="ECO:0007669"/>
    <property type="project" value="UniProtKB-KW"/>
</dbReference>
<evidence type="ECO:0000256" key="3">
    <source>
        <dbReference type="ARBA" id="ARBA00022555"/>
    </source>
</evidence>
<dbReference type="InterPro" id="IPR003593">
    <property type="entry name" value="AAA+_ATPase"/>
</dbReference>
<dbReference type="PROSITE" id="PS50893">
    <property type="entry name" value="ABC_TRANSPORTER_2"/>
    <property type="match status" value="2"/>
</dbReference>
<dbReference type="EMBL" id="FUZT01000004">
    <property type="protein sequence ID" value="SKC64132.1"/>
    <property type="molecule type" value="Genomic_DNA"/>
</dbReference>
<dbReference type="Proteomes" id="UP000190285">
    <property type="component" value="Unassembled WGS sequence"/>
</dbReference>
<evidence type="ECO:0000256" key="12">
    <source>
        <dbReference type="SAM" id="Coils"/>
    </source>
</evidence>
<evidence type="ECO:0000256" key="5">
    <source>
        <dbReference type="ARBA" id="ARBA00022737"/>
    </source>
</evidence>
<keyword evidence="4" id="KW-0699">rRNA-binding</keyword>
<dbReference type="InterPro" id="IPR032524">
    <property type="entry name" value="ABC_tran_C"/>
</dbReference>
<gene>
    <name evidence="14" type="ORF">SAMN02194393_01901</name>
</gene>
<organism evidence="14 15">
    <name type="scientific">Maledivibacter halophilus</name>
    <dbReference type="NCBI Taxonomy" id="36842"/>
    <lineage>
        <taxon>Bacteria</taxon>
        <taxon>Bacillati</taxon>
        <taxon>Bacillota</taxon>
        <taxon>Clostridia</taxon>
        <taxon>Peptostreptococcales</taxon>
        <taxon>Caminicellaceae</taxon>
        <taxon>Maledivibacter</taxon>
    </lineage>
</organism>
<name>A0A1T5KK58_9FIRM</name>
<evidence type="ECO:0000256" key="9">
    <source>
        <dbReference type="ARBA" id="ARBA00022845"/>
    </source>
</evidence>
<dbReference type="FunFam" id="3.40.50.300:FF:000011">
    <property type="entry name" value="Putative ABC transporter ATP-binding component"/>
    <property type="match status" value="1"/>
</dbReference>
<dbReference type="FunFam" id="3.40.50.300:FF:000183">
    <property type="entry name" value="ABC transporter ATP-binding protein yjjK"/>
    <property type="match status" value="1"/>
</dbReference>
<evidence type="ECO:0000313" key="15">
    <source>
        <dbReference type="Proteomes" id="UP000190285"/>
    </source>
</evidence>
<feature type="coiled-coil region" evidence="12">
    <location>
        <begin position="569"/>
        <end position="603"/>
    </location>
</feature>
<sequence>MNILTANNISKSYGEKKLFKNISFTINNGDKVGLIGINGTGKSTLLKIISGYETADLGDINIPNGINIEYLDQNPKFDSQSTVLQQIFKSNSPTIKLIKKYQETLKTIEENPKDGTLQKQLLKLTNEINNLNAWDMESQVKTVLTKLGVTDFNKKMGTLSGGQRKRVALASALLSPCDLLILDEPTNHMDNKSIDWLEDYLKIRKGALLMVTHDRYFLDRVVNKTMELDHGKIYTYTGNYSQFIEKKIERKNFESAIERKKQNLYKKELKWIKSGVKARGTKQKARIQRFEELKNSKVNIDDSKIDISVGYSRLGKKIIQMKGISKSFGKNQLIKDFSYIFLRNHRIGIIGDNGTGKSTFLNLIAGKLIADEGIIDIGKTVKIGYFAQTSENIDENLRAIEYIRKSAEYINTSDGNKISASQMMERFLFSNDMQWTYISRLSGGEKRRLYLLKILMNAPNVLILDEPTNDLDIDTLNILEDYIDEFDGAVISVSHDRYFLDRTCDRIFFFEGSGYITEYTGNYSDFIAKRKNNIKEEFKDKLPKRKNPPNIETPKKKKLKFSYKEKFEYERIDSEIELLENELSNIEDKIQEYSRDFEKLQEFIVKKDEIEEKLLFKMERQEYLNNLEKKIRNFKA</sequence>
<dbReference type="InterPro" id="IPR032781">
    <property type="entry name" value="ABC_tran_Xtn"/>
</dbReference>
<evidence type="ECO:0000256" key="1">
    <source>
        <dbReference type="ARBA" id="ARBA00005868"/>
    </source>
</evidence>
<dbReference type="OrthoDB" id="9801441at2"/>
<keyword evidence="6" id="KW-0547">Nucleotide-binding</keyword>
<proteinExistence type="inferred from homology"/>
<evidence type="ECO:0000256" key="7">
    <source>
        <dbReference type="ARBA" id="ARBA00022801"/>
    </source>
</evidence>
<dbReference type="Pfam" id="PF12848">
    <property type="entry name" value="ABC_tran_Xtn"/>
    <property type="match status" value="1"/>
</dbReference>
<keyword evidence="3" id="KW-0820">tRNA-binding</keyword>
<accession>A0A1T5KK58</accession>
<dbReference type="Pfam" id="PF16326">
    <property type="entry name" value="ABC_tran_CTD"/>
    <property type="match status" value="1"/>
</dbReference>
<evidence type="ECO:0000256" key="11">
    <source>
        <dbReference type="ARBA" id="ARBA00022917"/>
    </source>
</evidence>
<dbReference type="RefSeq" id="WP_079491139.1">
    <property type="nucleotide sequence ID" value="NZ_FUZT01000004.1"/>
</dbReference>
<dbReference type="InterPro" id="IPR027417">
    <property type="entry name" value="P-loop_NTPase"/>
</dbReference>
<dbReference type="GO" id="GO:0016887">
    <property type="term" value="F:ATP hydrolysis activity"/>
    <property type="evidence" value="ECO:0007669"/>
    <property type="project" value="InterPro"/>
</dbReference>
<dbReference type="InterPro" id="IPR037118">
    <property type="entry name" value="Val-tRNA_synth_C_sf"/>
</dbReference>
<evidence type="ECO:0000259" key="13">
    <source>
        <dbReference type="PROSITE" id="PS50893"/>
    </source>
</evidence>
<dbReference type="PANTHER" id="PTHR42855:SF1">
    <property type="entry name" value="ABC TRANSPORTER DOMAIN-CONTAINING PROTEIN"/>
    <property type="match status" value="1"/>
</dbReference>
<dbReference type="GO" id="GO:0019843">
    <property type="term" value="F:rRNA binding"/>
    <property type="evidence" value="ECO:0007669"/>
    <property type="project" value="UniProtKB-KW"/>
</dbReference>
<keyword evidence="5" id="KW-0677">Repeat</keyword>
<dbReference type="CDD" id="cd03221">
    <property type="entry name" value="ABCF_EF-3"/>
    <property type="match status" value="2"/>
</dbReference>
<keyword evidence="2" id="KW-0963">Cytoplasm</keyword>
<dbReference type="SMART" id="SM00382">
    <property type="entry name" value="AAA"/>
    <property type="match status" value="2"/>
</dbReference>
<dbReference type="SUPFAM" id="SSF52540">
    <property type="entry name" value="P-loop containing nucleoside triphosphate hydrolases"/>
    <property type="match status" value="2"/>
</dbReference>
<keyword evidence="9" id="KW-0810">Translation regulation</keyword>
<evidence type="ECO:0000256" key="4">
    <source>
        <dbReference type="ARBA" id="ARBA00022730"/>
    </source>
</evidence>
<evidence type="ECO:0000256" key="8">
    <source>
        <dbReference type="ARBA" id="ARBA00022840"/>
    </source>
</evidence>
<keyword evidence="8 14" id="KW-0067">ATP-binding</keyword>
<dbReference type="AlphaFoldDB" id="A0A1T5KK58"/>
<dbReference type="GO" id="GO:0006412">
    <property type="term" value="P:translation"/>
    <property type="evidence" value="ECO:0007669"/>
    <property type="project" value="UniProtKB-KW"/>
</dbReference>
<dbReference type="STRING" id="36842.SAMN02194393_01901"/>
<reference evidence="14 15" key="1">
    <citation type="submission" date="2017-02" db="EMBL/GenBank/DDBJ databases">
        <authorList>
            <person name="Peterson S.W."/>
        </authorList>
    </citation>
    <scope>NUCLEOTIDE SEQUENCE [LARGE SCALE GENOMIC DNA]</scope>
    <source>
        <strain evidence="14 15">M1</strain>
    </source>
</reference>
<dbReference type="GO" id="GO:0000049">
    <property type="term" value="F:tRNA binding"/>
    <property type="evidence" value="ECO:0007669"/>
    <property type="project" value="UniProtKB-KW"/>
</dbReference>
<keyword evidence="11" id="KW-0648">Protein biosynthesis</keyword>
<evidence type="ECO:0000313" key="14">
    <source>
        <dbReference type="EMBL" id="SKC64132.1"/>
    </source>
</evidence>
<dbReference type="InterPro" id="IPR017871">
    <property type="entry name" value="ABC_transporter-like_CS"/>
</dbReference>
<keyword evidence="15" id="KW-1185">Reference proteome</keyword>
<dbReference type="Gene3D" id="1.10.287.380">
    <property type="entry name" value="Valyl-tRNA synthetase, C-terminal domain"/>
    <property type="match status" value="1"/>
</dbReference>
<dbReference type="GO" id="GO:0006417">
    <property type="term" value="P:regulation of translation"/>
    <property type="evidence" value="ECO:0007669"/>
    <property type="project" value="UniProtKB-KW"/>
</dbReference>
<dbReference type="Gene3D" id="3.40.50.300">
    <property type="entry name" value="P-loop containing nucleotide triphosphate hydrolases"/>
    <property type="match status" value="2"/>
</dbReference>
<keyword evidence="12" id="KW-0175">Coiled coil</keyword>